<dbReference type="InterPro" id="IPR042095">
    <property type="entry name" value="SUMF_sf"/>
</dbReference>
<dbReference type="RefSeq" id="WP_190351383.1">
    <property type="nucleotide sequence ID" value="NZ_JACJPY010000039.1"/>
</dbReference>
<dbReference type="PANTHER" id="PTHR23150">
    <property type="entry name" value="SULFATASE MODIFYING FACTOR 1, 2"/>
    <property type="match status" value="1"/>
</dbReference>
<reference evidence="2" key="2">
    <citation type="submission" date="2020-08" db="EMBL/GenBank/DDBJ databases">
        <authorList>
            <person name="Chen M."/>
            <person name="Teng W."/>
            <person name="Zhao L."/>
            <person name="Hu C."/>
            <person name="Zhou Y."/>
            <person name="Han B."/>
            <person name="Song L."/>
            <person name="Shu W."/>
        </authorList>
    </citation>
    <scope>NUCLEOTIDE SEQUENCE</scope>
    <source>
        <strain evidence="2">FACHB-1277</strain>
    </source>
</reference>
<comment type="caution">
    <text evidence="2">The sequence shown here is derived from an EMBL/GenBank/DDBJ whole genome shotgun (WGS) entry which is preliminary data.</text>
</comment>
<keyword evidence="3" id="KW-1185">Reference proteome</keyword>
<dbReference type="InterPro" id="IPR051043">
    <property type="entry name" value="Sulfatase_Mod_Factor_Kinase"/>
</dbReference>
<feature type="domain" description="Sulfatase-modifying factor enzyme-like" evidence="1">
    <location>
        <begin position="264"/>
        <end position="485"/>
    </location>
</feature>
<protein>
    <submittedName>
        <fullName evidence="2">Formylglycine-generating enzyme family protein</fullName>
    </submittedName>
</protein>
<accession>A0A926UTX8</accession>
<dbReference type="EMBL" id="JACJPY010000039">
    <property type="protein sequence ID" value="MBD2151022.1"/>
    <property type="molecule type" value="Genomic_DNA"/>
</dbReference>
<dbReference type="Pfam" id="PF03781">
    <property type="entry name" value="FGE-sulfatase"/>
    <property type="match status" value="1"/>
</dbReference>
<sequence length="486" mass="55381">MQIDDILHQRYSICKCLHTEEIIELGNCGDIQGEGAQSLAIAISIYLAENLEIPIMPHPLCVIYQWRLVELDSQISTERINSQAIAINLFQDLSQNISQDLSQRLYQLSQSYNLAPKVQAFLQLESDYYLVRDYQEHYQYLTEFKDLLQDYLNSSSEPAKSITISELSTVKALQSLHSSANDNSWQTRFISTLSKISINRRQMLTHSGAAIAGFAIALLFASPKPKPQPLTIVTSAPIPEPPLDPIQNKDKAFRDNFGNGIYMEMVQIPSGRFKLGSPMTELERRDHESPMIEVNVSTFYMAKFVVTQEQWAAVMGSNPAIFREDLQAPIENISWLEAKEFCQKLSSKSTYKYTYRLPSEAEWEYACRAGTSTAYHFGDRADQLPDYAWFKGNANQRSQPIGKKIPNPWGLHEMHGGVWEWCEDVWHDSYRGAPADGSAWIDGEGYGRRVRRGGSWSNEAKLCRAASRDWHWQGDRYNDIGLRVVI</sequence>
<dbReference type="InterPro" id="IPR016187">
    <property type="entry name" value="CTDL_fold"/>
</dbReference>
<dbReference type="Proteomes" id="UP000631421">
    <property type="component" value="Unassembled WGS sequence"/>
</dbReference>
<dbReference type="InterPro" id="IPR005532">
    <property type="entry name" value="SUMF_dom"/>
</dbReference>
<evidence type="ECO:0000259" key="1">
    <source>
        <dbReference type="Pfam" id="PF03781"/>
    </source>
</evidence>
<name>A0A926UTX8_9CYAN</name>
<organism evidence="2 3">
    <name type="scientific">Pseudanabaena cinerea FACHB-1277</name>
    <dbReference type="NCBI Taxonomy" id="2949581"/>
    <lineage>
        <taxon>Bacteria</taxon>
        <taxon>Bacillati</taxon>
        <taxon>Cyanobacteriota</taxon>
        <taxon>Cyanophyceae</taxon>
        <taxon>Pseudanabaenales</taxon>
        <taxon>Pseudanabaenaceae</taxon>
        <taxon>Pseudanabaena</taxon>
        <taxon>Pseudanabaena cinerea</taxon>
    </lineage>
</organism>
<gene>
    <name evidence="2" type="ORF">H6F44_12965</name>
</gene>
<dbReference type="SUPFAM" id="SSF56436">
    <property type="entry name" value="C-type lectin-like"/>
    <property type="match status" value="1"/>
</dbReference>
<dbReference type="AlphaFoldDB" id="A0A926UTX8"/>
<dbReference type="PANTHER" id="PTHR23150:SF19">
    <property type="entry name" value="FORMYLGLYCINE-GENERATING ENZYME"/>
    <property type="match status" value="1"/>
</dbReference>
<proteinExistence type="predicted"/>
<dbReference type="GO" id="GO:0120147">
    <property type="term" value="F:formylglycine-generating oxidase activity"/>
    <property type="evidence" value="ECO:0007669"/>
    <property type="project" value="TreeGrafter"/>
</dbReference>
<evidence type="ECO:0000313" key="3">
    <source>
        <dbReference type="Proteomes" id="UP000631421"/>
    </source>
</evidence>
<evidence type="ECO:0000313" key="2">
    <source>
        <dbReference type="EMBL" id="MBD2151022.1"/>
    </source>
</evidence>
<dbReference type="Gene3D" id="3.90.1580.10">
    <property type="entry name" value="paralog of FGE (formylglycine-generating enzyme)"/>
    <property type="match status" value="1"/>
</dbReference>
<reference evidence="2" key="1">
    <citation type="journal article" date="2015" name="ISME J.">
        <title>Draft Genome Sequence of Streptomyces incarnatus NRRL8089, which Produces the Nucleoside Antibiotic Sinefungin.</title>
        <authorList>
            <person name="Oshima K."/>
            <person name="Hattori M."/>
            <person name="Shimizu H."/>
            <person name="Fukuda K."/>
            <person name="Nemoto M."/>
            <person name="Inagaki K."/>
            <person name="Tamura T."/>
        </authorList>
    </citation>
    <scope>NUCLEOTIDE SEQUENCE</scope>
    <source>
        <strain evidence="2">FACHB-1277</strain>
    </source>
</reference>